<evidence type="ECO:0000313" key="1">
    <source>
        <dbReference type="EMBL" id="GAA1747277.1"/>
    </source>
</evidence>
<organism evidence="1 2">
    <name type="scientific">Nostocoides vanveenii</name>
    <dbReference type="NCBI Taxonomy" id="330835"/>
    <lineage>
        <taxon>Bacteria</taxon>
        <taxon>Bacillati</taxon>
        <taxon>Actinomycetota</taxon>
        <taxon>Actinomycetes</taxon>
        <taxon>Micrococcales</taxon>
        <taxon>Intrasporangiaceae</taxon>
        <taxon>Nostocoides</taxon>
    </lineage>
</organism>
<name>A0ABN2K3I3_9MICO</name>
<dbReference type="EMBL" id="BAAAPN010000014">
    <property type="protein sequence ID" value="GAA1747277.1"/>
    <property type="molecule type" value="Genomic_DNA"/>
</dbReference>
<proteinExistence type="predicted"/>
<evidence type="ECO:0000313" key="2">
    <source>
        <dbReference type="Proteomes" id="UP001501475"/>
    </source>
</evidence>
<gene>
    <name evidence="1" type="ORF">GCM10009810_04870</name>
</gene>
<protein>
    <recommendedName>
        <fullName evidence="3">MarR family transcriptional regulator</fullName>
    </recommendedName>
</protein>
<accession>A0ABN2K3I3</accession>
<reference evidence="1 2" key="1">
    <citation type="journal article" date="2019" name="Int. J. Syst. Evol. Microbiol.">
        <title>The Global Catalogue of Microorganisms (GCM) 10K type strain sequencing project: providing services to taxonomists for standard genome sequencing and annotation.</title>
        <authorList>
            <consortium name="The Broad Institute Genomics Platform"/>
            <consortium name="The Broad Institute Genome Sequencing Center for Infectious Disease"/>
            <person name="Wu L."/>
            <person name="Ma J."/>
        </authorList>
    </citation>
    <scope>NUCLEOTIDE SEQUENCE [LARGE SCALE GENOMIC DNA]</scope>
    <source>
        <strain evidence="1 2">JCM 15591</strain>
    </source>
</reference>
<keyword evidence="2" id="KW-1185">Reference proteome</keyword>
<evidence type="ECO:0008006" key="3">
    <source>
        <dbReference type="Google" id="ProtNLM"/>
    </source>
</evidence>
<dbReference type="Proteomes" id="UP001501475">
    <property type="component" value="Unassembled WGS sequence"/>
</dbReference>
<sequence>MSNADRLIAALRASRVPLDDDDLARRCGISPRQQVNQICRRLEAQGVLTRSIGPSGKLVNAIQDREGRLCLCSCGGSTGRNYQPGHDARHAAQVGRAMASERDLTEQQRQEILQRLPSDALRAKALAIASGAAARAPRSAESIEDSAALDIAKVAPPLAVAAGSSHEQRSAERVMLGLLGERLGTVLSPRRLTHASGAYVEVDGASPDLRVLVECWAHQGSAKVAQKYKLVNDATKLAWIAKSLEPSPERLILCVSDQLAVAHLRGRSWQGAAIRDLGVEIEVVDLPVELIETILSAQKRQYR</sequence>
<comment type="caution">
    <text evidence="1">The sequence shown here is derived from an EMBL/GenBank/DDBJ whole genome shotgun (WGS) entry which is preliminary data.</text>
</comment>